<dbReference type="InterPro" id="IPR000462">
    <property type="entry name" value="CDP-OH_P_trans"/>
</dbReference>
<dbReference type="InterPro" id="IPR043130">
    <property type="entry name" value="CDP-OH_PTrfase_TM_dom"/>
</dbReference>
<organism evidence="4 5">
    <name type="scientific">Brachybacterium epidermidis</name>
    <dbReference type="NCBI Taxonomy" id="2781983"/>
    <lineage>
        <taxon>Bacteria</taxon>
        <taxon>Bacillati</taxon>
        <taxon>Actinomycetota</taxon>
        <taxon>Actinomycetes</taxon>
        <taxon>Micrococcales</taxon>
        <taxon>Dermabacteraceae</taxon>
        <taxon>Brachybacterium</taxon>
    </lineage>
</organism>
<feature type="region of interest" description="Disordered" evidence="3">
    <location>
        <begin position="1"/>
        <end position="27"/>
    </location>
</feature>
<name>A0ABR9W3D4_9MICO</name>
<dbReference type="RefSeq" id="WP_193866686.1">
    <property type="nucleotide sequence ID" value="NZ_JADEYR010000017.1"/>
</dbReference>
<dbReference type="PROSITE" id="PS00379">
    <property type="entry name" value="CDP_ALCOHOL_P_TRANSF"/>
    <property type="match status" value="1"/>
</dbReference>
<dbReference type="InterPro" id="IPR048254">
    <property type="entry name" value="CDP_ALCOHOL_P_TRANSF_CS"/>
</dbReference>
<sequence>MLHRRASRIRDTTRSRGAAGTSGDAADRSRDRWARALHLGSAPLVAGALCAADGLGPLRGAISAGTALAGGILTEVLLGPEPLTRADHVTRVRASLIAALAGRLLASRLLADADLESGADGSKARLRTIPQAALFTLAIGLDAIDGQVARRTGCTTSRGWRFDLEADAAAIAVLSAAMLHRTRWVVVPGALRYVFGAARQLVPALRGELEPRLSRRVIAGGSMVALVATTWPMVPQRAVRALTGGAAIALSASFARDGADLLRGFGANASPGQGRPR</sequence>
<protein>
    <submittedName>
        <fullName evidence="4">CDP-alcohol phosphatidyltransferase family protein</fullName>
    </submittedName>
</protein>
<evidence type="ECO:0000256" key="1">
    <source>
        <dbReference type="ARBA" id="ARBA00022679"/>
    </source>
</evidence>
<reference evidence="4 5" key="1">
    <citation type="submission" date="2020-10" db="EMBL/GenBank/DDBJ databases">
        <title>Draft genome and description of Brachybacterium epidermidis sp nov.</title>
        <authorList>
            <person name="Boxberger M."/>
            <person name="La Scola B."/>
        </authorList>
    </citation>
    <scope>NUCLEOTIDE SEQUENCE [LARGE SCALE GENOMIC DNA]</scope>
    <source>
        <strain evidence="4 5">Marseille-Q2903</strain>
    </source>
</reference>
<accession>A0ABR9W3D4</accession>
<comment type="similarity">
    <text evidence="2">Belongs to the CDP-alcohol phosphatidyltransferase class-I family.</text>
</comment>
<gene>
    <name evidence="4" type="ORF">IOE58_12365</name>
</gene>
<dbReference type="Proteomes" id="UP000644727">
    <property type="component" value="Unassembled WGS sequence"/>
</dbReference>
<evidence type="ECO:0000313" key="4">
    <source>
        <dbReference type="EMBL" id="MBE9404941.1"/>
    </source>
</evidence>
<evidence type="ECO:0000256" key="3">
    <source>
        <dbReference type="SAM" id="MobiDB-lite"/>
    </source>
</evidence>
<evidence type="ECO:0000256" key="2">
    <source>
        <dbReference type="RuleBase" id="RU003750"/>
    </source>
</evidence>
<evidence type="ECO:0000313" key="5">
    <source>
        <dbReference type="Proteomes" id="UP000644727"/>
    </source>
</evidence>
<keyword evidence="5" id="KW-1185">Reference proteome</keyword>
<dbReference type="Pfam" id="PF01066">
    <property type="entry name" value="CDP-OH_P_transf"/>
    <property type="match status" value="1"/>
</dbReference>
<proteinExistence type="inferred from homology"/>
<comment type="caution">
    <text evidence="4">The sequence shown here is derived from an EMBL/GenBank/DDBJ whole genome shotgun (WGS) entry which is preliminary data.</text>
</comment>
<dbReference type="EMBL" id="JADEYR010000017">
    <property type="protein sequence ID" value="MBE9404941.1"/>
    <property type="molecule type" value="Genomic_DNA"/>
</dbReference>
<dbReference type="Gene3D" id="1.20.120.1760">
    <property type="match status" value="1"/>
</dbReference>
<keyword evidence="1 2" id="KW-0808">Transferase</keyword>